<dbReference type="InterPro" id="IPR017853">
    <property type="entry name" value="GH"/>
</dbReference>
<keyword evidence="3 7" id="KW-0378">Hydrolase</keyword>
<dbReference type="InterPro" id="IPR002018">
    <property type="entry name" value="CarbesteraseB"/>
</dbReference>
<keyword evidence="5" id="KW-0732">Signal</keyword>
<dbReference type="AlphaFoldDB" id="A0A1W5D379"/>
<dbReference type="SUPFAM" id="SSF51445">
    <property type="entry name" value="(Trans)glycosidases"/>
    <property type="match status" value="1"/>
</dbReference>
<accession>A0A1W5D379</accession>
<feature type="chain" id="PRO_5012145104" evidence="5">
    <location>
        <begin position="21"/>
        <end position="739"/>
    </location>
</feature>
<sequence length="739" mass="79787">MKHLSPIVCLVSLLSTFVLSYHLVVGATVQTSSGAITGHAARNRTEVSEYLGIPYAQPPTGGLRFAAPQTYNSSQAFNASTYSPDCPQMGLTVPPLKYPGQTPQFASIIEDFAGGRGNAQSEDCLTLNVWTKSTESQQKKGVLLWIHGGKFTLGDTNTPFYQGQYLVDSQDIVFVSINYRLNIFGFSGAPGLTQNVGLLDQRKAIEWVRDNIASFGGDPARISIMGQSAGGSAVDYYSYTYLDDPIVAGLISHSGTALSFTPNTPEFSRSSFLTAASSLGCEGSNVLACMRSQDFQAVLNASAKVKPLPSAALAQPVFHPTVDNITVFEDYRALSAAGAFAKIPYLAGNTNNEDGFYRLSARSQNITLTPSQWALWDLEGFTCATSTTAADRAKAEVSMWRYRYFGDWPNLRLYPGSGAYHGCDLHMVFGGAEDVTGLPNTDFETWTTEYMMGAWGSFVNDPVNGLSEELFWPEYNATDYEADFDALGGSSKLVRTYSSNECNTAQQILPAAASKGFKVVLGVWPDTEASFNADTAALQSALTSEMLPQVYAITVGSEALYRASLTAQQLLSSIQSVQKMFPTVKVGTADSWNKYADGTADPLIEGGVKLLLVNAFAYWQGQQVSNATATYLDDLQQAFGHIQEIAGSVDAIEIWNGESGWPSDGGTDYGSAQAGTQNAQTFFSKAICAALDWGFNVFYFEAFDEPWKPASKGLDGSSADETHWGAFTSDRNAKFPLTC</sequence>
<keyword evidence="8" id="KW-1185">Reference proteome</keyword>
<evidence type="ECO:0000256" key="5">
    <source>
        <dbReference type="SAM" id="SignalP"/>
    </source>
</evidence>
<feature type="domain" description="Carboxylesterase type B" evidence="6">
    <location>
        <begin position="28"/>
        <end position="358"/>
    </location>
</feature>
<proteinExistence type="inferred from homology"/>
<dbReference type="GO" id="GO:0004553">
    <property type="term" value="F:hydrolase activity, hydrolyzing O-glycosyl compounds"/>
    <property type="evidence" value="ECO:0007669"/>
    <property type="project" value="InterPro"/>
</dbReference>
<dbReference type="InterPro" id="IPR050309">
    <property type="entry name" value="Type-B_Carboxylest/Lipase"/>
</dbReference>
<dbReference type="InterPro" id="IPR019826">
    <property type="entry name" value="Carboxylesterase_B_AS"/>
</dbReference>
<evidence type="ECO:0000313" key="8">
    <source>
        <dbReference type="Proteomes" id="UP000192927"/>
    </source>
</evidence>
<feature type="signal peptide" evidence="5">
    <location>
        <begin position="1"/>
        <end position="20"/>
    </location>
</feature>
<dbReference type="Pfam" id="PF00332">
    <property type="entry name" value="Glyco_hydro_17"/>
    <property type="match status" value="1"/>
</dbReference>
<evidence type="ECO:0000256" key="4">
    <source>
        <dbReference type="RuleBase" id="RU004335"/>
    </source>
</evidence>
<dbReference type="SUPFAM" id="SSF53474">
    <property type="entry name" value="alpha/beta-Hydrolases"/>
    <property type="match status" value="1"/>
</dbReference>
<reference evidence="8" key="1">
    <citation type="submission" date="2017-03" db="EMBL/GenBank/DDBJ databases">
        <authorList>
            <person name="Sharma R."/>
            <person name="Thines M."/>
        </authorList>
    </citation>
    <scope>NUCLEOTIDE SEQUENCE [LARGE SCALE GENOMIC DNA]</scope>
</reference>
<protein>
    <submittedName>
        <fullName evidence="7">Glycoside hydrolase, superfamily</fullName>
    </submittedName>
</protein>
<organism evidence="7 8">
    <name type="scientific">Lasallia pustulata</name>
    <dbReference type="NCBI Taxonomy" id="136370"/>
    <lineage>
        <taxon>Eukaryota</taxon>
        <taxon>Fungi</taxon>
        <taxon>Dikarya</taxon>
        <taxon>Ascomycota</taxon>
        <taxon>Pezizomycotina</taxon>
        <taxon>Lecanoromycetes</taxon>
        <taxon>OSLEUM clade</taxon>
        <taxon>Umbilicariomycetidae</taxon>
        <taxon>Umbilicariales</taxon>
        <taxon>Umbilicariaceae</taxon>
        <taxon>Lasallia</taxon>
    </lineage>
</organism>
<dbReference type="PANTHER" id="PTHR11559">
    <property type="entry name" value="CARBOXYLESTERASE"/>
    <property type="match status" value="1"/>
</dbReference>
<comment type="similarity">
    <text evidence="2 4">Belongs to the glycosyl hydrolase 17 family.</text>
</comment>
<dbReference type="Gene3D" id="3.20.20.80">
    <property type="entry name" value="Glycosidases"/>
    <property type="match status" value="2"/>
</dbReference>
<dbReference type="Proteomes" id="UP000192927">
    <property type="component" value="Unassembled WGS sequence"/>
</dbReference>
<evidence type="ECO:0000256" key="1">
    <source>
        <dbReference type="ARBA" id="ARBA00005964"/>
    </source>
</evidence>
<dbReference type="GO" id="GO:0005975">
    <property type="term" value="P:carbohydrate metabolic process"/>
    <property type="evidence" value="ECO:0007669"/>
    <property type="project" value="InterPro"/>
</dbReference>
<dbReference type="InterPro" id="IPR000490">
    <property type="entry name" value="Glyco_hydro_17"/>
</dbReference>
<name>A0A1W5D379_9LECA</name>
<evidence type="ECO:0000259" key="6">
    <source>
        <dbReference type="Pfam" id="PF00135"/>
    </source>
</evidence>
<evidence type="ECO:0000256" key="3">
    <source>
        <dbReference type="ARBA" id="ARBA00022801"/>
    </source>
</evidence>
<evidence type="ECO:0000313" key="7">
    <source>
        <dbReference type="EMBL" id="SLM37583.1"/>
    </source>
</evidence>
<dbReference type="Gene3D" id="3.40.50.1820">
    <property type="entry name" value="alpha/beta hydrolase"/>
    <property type="match status" value="1"/>
</dbReference>
<dbReference type="InterPro" id="IPR029058">
    <property type="entry name" value="AB_hydrolase_fold"/>
</dbReference>
<dbReference type="PROSITE" id="PS00122">
    <property type="entry name" value="CARBOXYLESTERASE_B_1"/>
    <property type="match status" value="1"/>
</dbReference>
<comment type="similarity">
    <text evidence="1">Belongs to the type-B carboxylesterase/lipase family.</text>
</comment>
<dbReference type="Pfam" id="PF00135">
    <property type="entry name" value="COesterase"/>
    <property type="match status" value="1"/>
</dbReference>
<dbReference type="EMBL" id="FWEW01001723">
    <property type="protein sequence ID" value="SLM37583.1"/>
    <property type="molecule type" value="Genomic_DNA"/>
</dbReference>
<evidence type="ECO:0000256" key="2">
    <source>
        <dbReference type="ARBA" id="ARBA00008773"/>
    </source>
</evidence>